<sequence length="123" mass="14344">MEVFNEYLDKIDDPLQKERLEHVLQWISDEFPQLGSKIAWNQPMFTDHETFIVGFSTAKAHLSVAPEKAAIEVFSERIGQAGYTHTPQLFRIPWKTPVDYELLRDLIAFNIEDKADCTTFWRA</sequence>
<keyword evidence="3" id="KW-1185">Reference proteome</keyword>
<protein>
    <submittedName>
        <fullName evidence="2">Iron chaperone</fullName>
    </submittedName>
</protein>
<accession>A0A4Y6V3F3</accession>
<dbReference type="Pfam" id="PF08818">
    <property type="entry name" value="DUF1801"/>
    <property type="match status" value="1"/>
</dbReference>
<feature type="domain" description="YdhG-like" evidence="1">
    <location>
        <begin position="16"/>
        <end position="111"/>
    </location>
</feature>
<dbReference type="RefSeq" id="WP_141449925.1">
    <property type="nucleotide sequence ID" value="NZ_CP041217.1"/>
</dbReference>
<gene>
    <name evidence="2" type="ORF">FFV09_22490</name>
</gene>
<evidence type="ECO:0000313" key="2">
    <source>
        <dbReference type="EMBL" id="QDH23388.1"/>
    </source>
</evidence>
<name>A0A4Y6V3F3_SACBS</name>
<dbReference type="EMBL" id="CP041217">
    <property type="protein sequence ID" value="QDH23388.1"/>
    <property type="molecule type" value="Genomic_DNA"/>
</dbReference>
<dbReference type="Proteomes" id="UP000316968">
    <property type="component" value="Chromosome"/>
</dbReference>
<dbReference type="Gene3D" id="3.90.1150.200">
    <property type="match status" value="1"/>
</dbReference>
<dbReference type="SUPFAM" id="SSF159888">
    <property type="entry name" value="YdhG-like"/>
    <property type="match status" value="1"/>
</dbReference>
<evidence type="ECO:0000259" key="1">
    <source>
        <dbReference type="Pfam" id="PF08818"/>
    </source>
</evidence>
<reference evidence="2 3" key="1">
    <citation type="submission" date="2019-06" db="EMBL/GenBank/DDBJ databases">
        <title>Saccharibacillus brassicae sp. nov., an endophytic bacterium isolated from Chinese cabbage seeds (Brassica pekinensis).</title>
        <authorList>
            <person name="Jiang L."/>
            <person name="Lee J."/>
            <person name="Kim S.W."/>
        </authorList>
    </citation>
    <scope>NUCLEOTIDE SEQUENCE [LARGE SCALE GENOMIC DNA]</scope>
    <source>
        <strain evidence="3">KCTC 43072 / ATSA2</strain>
    </source>
</reference>
<dbReference type="InterPro" id="IPR014922">
    <property type="entry name" value="YdhG-like"/>
</dbReference>
<proteinExistence type="predicted"/>
<dbReference type="KEGG" id="saca:FFV09_22490"/>
<organism evidence="2 3">
    <name type="scientific">Saccharibacillus brassicae</name>
    <dbReference type="NCBI Taxonomy" id="2583377"/>
    <lineage>
        <taxon>Bacteria</taxon>
        <taxon>Bacillati</taxon>
        <taxon>Bacillota</taxon>
        <taxon>Bacilli</taxon>
        <taxon>Bacillales</taxon>
        <taxon>Paenibacillaceae</taxon>
        <taxon>Saccharibacillus</taxon>
    </lineage>
</organism>
<dbReference type="OrthoDB" id="384795at2"/>
<dbReference type="AlphaFoldDB" id="A0A4Y6V3F3"/>
<evidence type="ECO:0000313" key="3">
    <source>
        <dbReference type="Proteomes" id="UP000316968"/>
    </source>
</evidence>
<dbReference type="Gene3D" id="1.20.5.420">
    <property type="entry name" value="Immunoglobulin FC, subunit C"/>
    <property type="match status" value="1"/>
</dbReference>